<evidence type="ECO:0000313" key="2">
    <source>
        <dbReference type="Proteomes" id="UP000187609"/>
    </source>
</evidence>
<keyword evidence="2" id="KW-1185">Reference proteome</keyword>
<protein>
    <submittedName>
        <fullName evidence="1">Uncharacterized protein</fullName>
    </submittedName>
</protein>
<dbReference type="Proteomes" id="UP000187609">
    <property type="component" value="Unassembled WGS sequence"/>
</dbReference>
<comment type="caution">
    <text evidence="1">The sequence shown here is derived from an EMBL/GenBank/DDBJ whole genome shotgun (WGS) entry which is preliminary data.</text>
</comment>
<name>A0A314L877_NICAT</name>
<dbReference type="Gramene" id="OIT37755">
    <property type="protein sequence ID" value="OIT37755"/>
    <property type="gene ID" value="A4A49_05899"/>
</dbReference>
<dbReference type="EMBL" id="MJEQ01000273">
    <property type="protein sequence ID" value="OIT37755.1"/>
    <property type="molecule type" value="Genomic_DNA"/>
</dbReference>
<dbReference type="AlphaFoldDB" id="A0A314L877"/>
<evidence type="ECO:0000313" key="1">
    <source>
        <dbReference type="EMBL" id="OIT37755.1"/>
    </source>
</evidence>
<gene>
    <name evidence="1" type="ORF">A4A49_05899</name>
</gene>
<proteinExistence type="predicted"/>
<accession>A0A314L877</accession>
<reference evidence="1" key="1">
    <citation type="submission" date="2016-11" db="EMBL/GenBank/DDBJ databases">
        <title>The genome of Nicotiana attenuata.</title>
        <authorList>
            <person name="Xu S."/>
            <person name="Brockmoeller T."/>
            <person name="Gaquerel E."/>
            <person name="Navarro A."/>
            <person name="Kuhl H."/>
            <person name="Gase K."/>
            <person name="Ling Z."/>
            <person name="Zhou W."/>
            <person name="Kreitzer C."/>
            <person name="Stanke M."/>
            <person name="Tang H."/>
            <person name="Lyons E."/>
            <person name="Pandey P."/>
            <person name="Pandey S.P."/>
            <person name="Timmermann B."/>
            <person name="Baldwin I.T."/>
        </authorList>
    </citation>
    <scope>NUCLEOTIDE SEQUENCE [LARGE SCALE GENOMIC DNA]</scope>
    <source>
        <strain evidence="1">UT</strain>
    </source>
</reference>
<sequence length="140" mass="15893">MEKGGNIQNSQSPNICNRVFNFIINIIWVTMGNNHPTVFYDKSTNQVPIESPTDLNGDIEIEFRHLEIVGGNNKEKGTKKFVSIKEIAQERSETKQIPGAARRRPNSLNVTSNINEKTEAFINSKKEALRRSYTENDKKA</sequence>
<organism evidence="1 2">
    <name type="scientific">Nicotiana attenuata</name>
    <name type="common">Coyote tobacco</name>
    <dbReference type="NCBI Taxonomy" id="49451"/>
    <lineage>
        <taxon>Eukaryota</taxon>
        <taxon>Viridiplantae</taxon>
        <taxon>Streptophyta</taxon>
        <taxon>Embryophyta</taxon>
        <taxon>Tracheophyta</taxon>
        <taxon>Spermatophyta</taxon>
        <taxon>Magnoliopsida</taxon>
        <taxon>eudicotyledons</taxon>
        <taxon>Gunneridae</taxon>
        <taxon>Pentapetalae</taxon>
        <taxon>asterids</taxon>
        <taxon>lamiids</taxon>
        <taxon>Solanales</taxon>
        <taxon>Solanaceae</taxon>
        <taxon>Nicotianoideae</taxon>
        <taxon>Nicotianeae</taxon>
        <taxon>Nicotiana</taxon>
    </lineage>
</organism>